<dbReference type="InterPro" id="IPR036770">
    <property type="entry name" value="Ankyrin_rpt-contain_sf"/>
</dbReference>
<dbReference type="InterPro" id="IPR002110">
    <property type="entry name" value="Ankyrin_rpt"/>
</dbReference>
<feature type="region of interest" description="Disordered" evidence="3">
    <location>
        <begin position="1349"/>
        <end position="1402"/>
    </location>
</feature>
<reference evidence="5" key="1">
    <citation type="journal article" date="2021" name="Open Biol.">
        <title>Shared evolutionary footprints suggest mitochondrial oxidative damage underlies multiple complex I losses in fungi.</title>
        <authorList>
            <person name="Schikora-Tamarit M.A."/>
            <person name="Marcet-Houben M."/>
            <person name="Nosek J."/>
            <person name="Gabaldon T."/>
        </authorList>
    </citation>
    <scope>NUCLEOTIDE SEQUENCE</scope>
    <source>
        <strain evidence="5">CBS6341</strain>
    </source>
</reference>
<dbReference type="PANTHER" id="PTHR22872:SF2">
    <property type="entry name" value="INHIBITOR OF BRUTON TYROSINE KINASE"/>
    <property type="match status" value="1"/>
</dbReference>
<feature type="compositionally biased region" description="Low complexity" evidence="3">
    <location>
        <begin position="1137"/>
        <end position="1147"/>
    </location>
</feature>
<feature type="compositionally biased region" description="Polar residues" evidence="3">
    <location>
        <begin position="1059"/>
        <end position="1077"/>
    </location>
</feature>
<evidence type="ECO:0000256" key="3">
    <source>
        <dbReference type="SAM" id="MobiDB-lite"/>
    </source>
</evidence>
<name>A0A9P8T637_9ASCO</name>
<gene>
    <name evidence="5" type="ORF">WICMUC_005512</name>
</gene>
<feature type="compositionally biased region" description="Polar residues" evidence="3">
    <location>
        <begin position="1349"/>
        <end position="1358"/>
    </location>
</feature>
<feature type="region of interest" description="Disordered" evidence="3">
    <location>
        <begin position="1259"/>
        <end position="1284"/>
    </location>
</feature>
<dbReference type="Gene3D" id="1.25.40.20">
    <property type="entry name" value="Ankyrin repeat-containing domain"/>
    <property type="match status" value="1"/>
</dbReference>
<feature type="compositionally biased region" description="Low complexity" evidence="3">
    <location>
        <begin position="1360"/>
        <end position="1370"/>
    </location>
</feature>
<accession>A0A9P8T637</accession>
<dbReference type="SUPFAM" id="SSF48403">
    <property type="entry name" value="Ankyrin repeat"/>
    <property type="match status" value="1"/>
</dbReference>
<sequence>MSNFNKTDYISNRLRKLSKKDVQKRDVFGRTIIHIICILGRFDFLDVLLENQHLNIKVADYENGWTALHCSIYYGKFSCARILVDHSYELMKLKDRNGLTALDIYHLKYSYKDLNIFPKSLGRNNTNYTQRFSSMSAEQIKKNQNLMWWDPISRGGSDVFTFGVNVNNNLGTGDSDDRLNTPYKIEIPNFRINDFSIENIADRLLKPRIRDIKLSKNHAVILTNEDTNNILIVGNPSRGRLGLNSLKPNYHFELMEYFQDTKIIQVALSDDHTLVLTKSGEVYSWGLNNFYELGYQTEKIKEKIDVFSNEPRRVSHTLKKMKIKGISCSKIHSAAYADNSLVLWGLNLGQMDFFSTGETVKHGKYKGIIQIPRTIEFSSKIKQVLTTEDSTIILLENDECHILINHSHLKFQLPLYKSLNNDFEIFRPTTFSKQRSVIKLVSKDSSKIGILYNDGSVSNFGVDIFSKASNIKYIEIWKPRSNHLKCVDVDIGNDGSVIVCTRSGCVYKRISRKNDSMKAFKFTKIEKISKVVKVSCDSLFTSFGFIKDEVDQLPLELSRNKFKVDIGKLSPLYKSIHDRKQNEFINQEDAETYTIDFLHTPKVEIDEDDISGLLQSKFSIDDNQEENEIHDPILNHYRGRWSNVQQLTDTFQNFDNAEHVELLKREDLKYQLTINDFNSGKYYDIKFEINNCFIGCHSSILKFSPTLSEIRQKDLEFENEIKFRKLKDGIIKVEGLKIQSLLIMLHIFYTGDFLKPWKLKSELKDLKNETLQLLTNFNLLDDLKRLTFNFFDTYNDLDNFENDILIKLFDNESIECCSFILKSRNAFFETLFSQRWDASMVIEFPHIKKDVFRIALNYIYGHEQLSLLNGLEITNITDFINFQFELIELSDEILSFGLKDLCQLMIKDFINAENVLVILHHSELLNCQKLIGECLWFIYNNFDLIIVDTNYKALVSTHMVQRIDNYCRWLNRVNKLNPSDDKLSWYDDDANILVKKFLKDDLREFNDIFLEDDSFVPLFDIPSYKVKLNSPKLEPSKSNKAPPLPTVTPLTEKQEDQRQPFNSVMSRNASFSDTSAIEFTDDDDNFQPVINSRRRKSSANRRSSNNLTASTPISTKVNSVNISRRVSTPSKTIPIPTRSSVSSNTSTSMYLNTNQSSGGINDNSVWPYFAQQSENSPRFVSPLNSWGNQEPAGYSYSPISSTPSISWWSTNENSRLEIGNNNNNKYNNINDNDGSNGKNNTSTKVNFNRLSQKERKKLFKTEEVSTGDKPSTPWKIPTPTKVEKPSPSLLAAQEEELAIENNKIPSLRGIIHEEEHKIVQEATERKSLADIQQEEEFAQWWEAESKKVQMQLNDNPFATHNGNGNSSNGHGKTRKASQNKSGNNNSKKKSFDVSKQRKKSVP</sequence>
<dbReference type="SUPFAM" id="SSF54695">
    <property type="entry name" value="POZ domain"/>
    <property type="match status" value="1"/>
</dbReference>
<protein>
    <recommendedName>
        <fullName evidence="4">BTB domain-containing protein</fullName>
    </recommendedName>
</protein>
<dbReference type="OrthoDB" id="1893551at2759"/>
<proteinExistence type="predicted"/>
<dbReference type="SMART" id="SM00225">
    <property type="entry name" value="BTB"/>
    <property type="match status" value="1"/>
</dbReference>
<feature type="repeat" description="RCC1" evidence="2">
    <location>
        <begin position="228"/>
        <end position="279"/>
    </location>
</feature>
<dbReference type="Gene3D" id="3.30.710.10">
    <property type="entry name" value="Potassium Channel Kv1.1, Chain A"/>
    <property type="match status" value="1"/>
</dbReference>
<keyword evidence="6" id="KW-1185">Reference proteome</keyword>
<feature type="repeat" description="RCC1" evidence="2">
    <location>
        <begin position="157"/>
        <end position="225"/>
    </location>
</feature>
<feature type="region of interest" description="Disordered" evidence="3">
    <location>
        <begin position="1124"/>
        <end position="1147"/>
    </location>
</feature>
<comment type="caution">
    <text evidence="5">The sequence shown here is derived from an EMBL/GenBank/DDBJ whole genome shotgun (WGS) entry which is preliminary data.</text>
</comment>
<evidence type="ECO:0000313" key="5">
    <source>
        <dbReference type="EMBL" id="KAH3666695.1"/>
    </source>
</evidence>
<dbReference type="Pfam" id="PF13540">
    <property type="entry name" value="RCC1_2"/>
    <property type="match status" value="1"/>
</dbReference>
<feature type="repeat" description="RCC1" evidence="2">
    <location>
        <begin position="280"/>
        <end position="339"/>
    </location>
</feature>
<evidence type="ECO:0000259" key="4">
    <source>
        <dbReference type="PROSITE" id="PS50097"/>
    </source>
</evidence>
<dbReference type="PROSITE" id="PS50097">
    <property type="entry name" value="BTB"/>
    <property type="match status" value="1"/>
</dbReference>
<dbReference type="InterPro" id="IPR011333">
    <property type="entry name" value="SKP1/BTB/POZ_sf"/>
</dbReference>
<reference evidence="5" key="2">
    <citation type="submission" date="2021-01" db="EMBL/GenBank/DDBJ databases">
        <authorList>
            <person name="Schikora-Tamarit M.A."/>
        </authorList>
    </citation>
    <scope>NUCLEOTIDE SEQUENCE</scope>
    <source>
        <strain evidence="5">CBS6341</strain>
    </source>
</reference>
<evidence type="ECO:0000256" key="1">
    <source>
        <dbReference type="ARBA" id="ARBA00022737"/>
    </source>
</evidence>
<feature type="domain" description="BTB" evidence="4">
    <location>
        <begin position="802"/>
        <end position="860"/>
    </location>
</feature>
<dbReference type="SMART" id="SM00248">
    <property type="entry name" value="ANK"/>
    <property type="match status" value="2"/>
</dbReference>
<dbReference type="Proteomes" id="UP000769528">
    <property type="component" value="Unassembled WGS sequence"/>
</dbReference>
<dbReference type="InterPro" id="IPR051625">
    <property type="entry name" value="Signaling_Regulatory_Domain"/>
</dbReference>
<dbReference type="Pfam" id="PF12796">
    <property type="entry name" value="Ank_2"/>
    <property type="match status" value="1"/>
</dbReference>
<dbReference type="InterPro" id="IPR000408">
    <property type="entry name" value="Reg_chr_condens"/>
</dbReference>
<dbReference type="CDD" id="cd14733">
    <property type="entry name" value="BACK"/>
    <property type="match status" value="1"/>
</dbReference>
<dbReference type="InterPro" id="IPR000210">
    <property type="entry name" value="BTB/POZ_dom"/>
</dbReference>
<dbReference type="InterPro" id="IPR009091">
    <property type="entry name" value="RCC1/BLIP-II"/>
</dbReference>
<keyword evidence="1" id="KW-0677">Repeat</keyword>
<dbReference type="EMBL" id="JAEUBF010001406">
    <property type="protein sequence ID" value="KAH3666695.1"/>
    <property type="molecule type" value="Genomic_DNA"/>
</dbReference>
<dbReference type="SUPFAM" id="SSF50985">
    <property type="entry name" value="RCC1/BLIP-II"/>
    <property type="match status" value="1"/>
</dbReference>
<organism evidence="5 6">
    <name type="scientific">Wickerhamomyces mucosus</name>
    <dbReference type="NCBI Taxonomy" id="1378264"/>
    <lineage>
        <taxon>Eukaryota</taxon>
        <taxon>Fungi</taxon>
        <taxon>Dikarya</taxon>
        <taxon>Ascomycota</taxon>
        <taxon>Saccharomycotina</taxon>
        <taxon>Saccharomycetes</taxon>
        <taxon>Phaffomycetales</taxon>
        <taxon>Wickerhamomycetaceae</taxon>
        <taxon>Wickerhamomyces</taxon>
    </lineage>
</organism>
<dbReference type="PROSITE" id="PS50012">
    <property type="entry name" value="RCC1_3"/>
    <property type="match status" value="3"/>
</dbReference>
<dbReference type="PANTHER" id="PTHR22872">
    <property type="entry name" value="BTK-BINDING PROTEIN-RELATED"/>
    <property type="match status" value="1"/>
</dbReference>
<dbReference type="Gene3D" id="2.130.10.30">
    <property type="entry name" value="Regulator of chromosome condensation 1/beta-lactamase-inhibitor protein II"/>
    <property type="match status" value="1"/>
</dbReference>
<feature type="region of interest" description="Disordered" evidence="3">
    <location>
        <begin position="1031"/>
        <end position="1112"/>
    </location>
</feature>
<evidence type="ECO:0000313" key="6">
    <source>
        <dbReference type="Proteomes" id="UP000769528"/>
    </source>
</evidence>
<evidence type="ECO:0000256" key="2">
    <source>
        <dbReference type="PROSITE-ProRule" id="PRU00235"/>
    </source>
</evidence>